<dbReference type="OrthoDB" id="3647at2759"/>
<feature type="region of interest" description="Disordered" evidence="1">
    <location>
        <begin position="1"/>
        <end position="22"/>
    </location>
</feature>
<protein>
    <recommendedName>
        <fullName evidence="2">Methyltransferase type 11 domain-containing protein</fullName>
    </recommendedName>
</protein>
<dbReference type="InterPro" id="IPR029063">
    <property type="entry name" value="SAM-dependent_MTases_sf"/>
</dbReference>
<feature type="domain" description="Methyltransferase type 11" evidence="2">
    <location>
        <begin position="77"/>
        <end position="117"/>
    </location>
</feature>
<evidence type="ECO:0000259" key="2">
    <source>
        <dbReference type="Pfam" id="PF08241"/>
    </source>
</evidence>
<keyword evidence="4" id="KW-1185">Reference proteome</keyword>
<dbReference type="Proteomes" id="UP000053989">
    <property type="component" value="Unassembled WGS sequence"/>
</dbReference>
<name>A0A0C3E3C0_9AGAM</name>
<proteinExistence type="predicted"/>
<dbReference type="SUPFAM" id="SSF53335">
    <property type="entry name" value="S-adenosyl-L-methionine-dependent methyltransferases"/>
    <property type="match status" value="1"/>
</dbReference>
<dbReference type="InterPro" id="IPR013216">
    <property type="entry name" value="Methyltransf_11"/>
</dbReference>
<evidence type="ECO:0000313" key="4">
    <source>
        <dbReference type="Proteomes" id="UP000053989"/>
    </source>
</evidence>
<accession>A0A0C3E3C0</accession>
<dbReference type="AlphaFoldDB" id="A0A0C3E3C0"/>
<gene>
    <name evidence="3" type="ORF">SCLCIDRAFT_1215135</name>
</gene>
<reference evidence="3 4" key="1">
    <citation type="submission" date="2014-04" db="EMBL/GenBank/DDBJ databases">
        <authorList>
            <consortium name="DOE Joint Genome Institute"/>
            <person name="Kuo A."/>
            <person name="Kohler A."/>
            <person name="Nagy L.G."/>
            <person name="Floudas D."/>
            <person name="Copeland A."/>
            <person name="Barry K.W."/>
            <person name="Cichocki N."/>
            <person name="Veneault-Fourrey C."/>
            <person name="LaButti K."/>
            <person name="Lindquist E.A."/>
            <person name="Lipzen A."/>
            <person name="Lundell T."/>
            <person name="Morin E."/>
            <person name="Murat C."/>
            <person name="Sun H."/>
            <person name="Tunlid A."/>
            <person name="Henrissat B."/>
            <person name="Grigoriev I.V."/>
            <person name="Hibbett D.S."/>
            <person name="Martin F."/>
            <person name="Nordberg H.P."/>
            <person name="Cantor M.N."/>
            <person name="Hua S.X."/>
        </authorList>
    </citation>
    <scope>NUCLEOTIDE SEQUENCE [LARGE SCALE GENOMIC DNA]</scope>
    <source>
        <strain evidence="3 4">Foug A</strain>
    </source>
</reference>
<dbReference type="Pfam" id="PF08241">
    <property type="entry name" value="Methyltransf_11"/>
    <property type="match status" value="1"/>
</dbReference>
<reference evidence="4" key="2">
    <citation type="submission" date="2015-01" db="EMBL/GenBank/DDBJ databases">
        <title>Evolutionary Origins and Diversification of the Mycorrhizal Mutualists.</title>
        <authorList>
            <consortium name="DOE Joint Genome Institute"/>
            <consortium name="Mycorrhizal Genomics Consortium"/>
            <person name="Kohler A."/>
            <person name="Kuo A."/>
            <person name="Nagy L.G."/>
            <person name="Floudas D."/>
            <person name="Copeland A."/>
            <person name="Barry K.W."/>
            <person name="Cichocki N."/>
            <person name="Veneault-Fourrey C."/>
            <person name="LaButti K."/>
            <person name="Lindquist E.A."/>
            <person name="Lipzen A."/>
            <person name="Lundell T."/>
            <person name="Morin E."/>
            <person name="Murat C."/>
            <person name="Riley R."/>
            <person name="Ohm R."/>
            <person name="Sun H."/>
            <person name="Tunlid A."/>
            <person name="Henrissat B."/>
            <person name="Grigoriev I.V."/>
            <person name="Hibbett D.S."/>
            <person name="Martin F."/>
        </authorList>
    </citation>
    <scope>NUCLEOTIDE SEQUENCE [LARGE SCALE GENOMIC DNA]</scope>
    <source>
        <strain evidence="4">Foug A</strain>
    </source>
</reference>
<dbReference type="STRING" id="1036808.A0A0C3E3C0"/>
<organism evidence="3 4">
    <name type="scientific">Scleroderma citrinum Foug A</name>
    <dbReference type="NCBI Taxonomy" id="1036808"/>
    <lineage>
        <taxon>Eukaryota</taxon>
        <taxon>Fungi</taxon>
        <taxon>Dikarya</taxon>
        <taxon>Basidiomycota</taxon>
        <taxon>Agaricomycotina</taxon>
        <taxon>Agaricomycetes</taxon>
        <taxon>Agaricomycetidae</taxon>
        <taxon>Boletales</taxon>
        <taxon>Sclerodermatineae</taxon>
        <taxon>Sclerodermataceae</taxon>
        <taxon>Scleroderma</taxon>
    </lineage>
</organism>
<dbReference type="GO" id="GO:0008757">
    <property type="term" value="F:S-adenosylmethionine-dependent methyltransferase activity"/>
    <property type="evidence" value="ECO:0007669"/>
    <property type="project" value="InterPro"/>
</dbReference>
<evidence type="ECO:0000256" key="1">
    <source>
        <dbReference type="SAM" id="MobiDB-lite"/>
    </source>
</evidence>
<dbReference type="InParanoid" id="A0A0C3E3C0"/>
<dbReference type="EMBL" id="KN822042">
    <property type="protein sequence ID" value="KIM62531.1"/>
    <property type="molecule type" value="Genomic_DNA"/>
</dbReference>
<dbReference type="HOGENOM" id="CLU_2028114_0_0_1"/>
<evidence type="ECO:0000313" key="3">
    <source>
        <dbReference type="EMBL" id="KIM62531.1"/>
    </source>
</evidence>
<dbReference type="Gene3D" id="3.40.50.150">
    <property type="entry name" value="Vaccinia Virus protein VP39"/>
    <property type="match status" value="1"/>
</dbReference>
<sequence length="122" mass="13611">MVESQSIQPHIRHHGGVTPMDAPQRHTSVELEANGGFFDGPTYDHLFDSEAHEGARLLVSTMVKVYPFDTQNTLVRDFACGTGLKSQELSPYVKFIVAVDISKHMVDIRNRSAEEQNVSPDE</sequence>